<evidence type="ECO:0000313" key="10">
    <source>
        <dbReference type="Proteomes" id="UP000271925"/>
    </source>
</evidence>
<dbReference type="RefSeq" id="WP_124877492.1">
    <property type="nucleotide sequence ID" value="NZ_RQJO01000010.1"/>
</dbReference>
<evidence type="ECO:0000256" key="5">
    <source>
        <dbReference type="ARBA" id="ARBA00022946"/>
    </source>
</evidence>
<dbReference type="InterPro" id="IPR016169">
    <property type="entry name" value="FAD-bd_PCMH_sub2"/>
</dbReference>
<keyword evidence="10" id="KW-1185">Reference proteome</keyword>
<dbReference type="EC" id="1.1.2.4" evidence="7"/>
<sequence>MDALLKNRISLELKKLLGERVSDQIEVRKEHGAGFSYHACMPPDWVVSPLSTEEIVAIVSICTTYQLPIIPFGAGTSIEGHILALNGGVCVDLRLMNQVLEIDTANMCATIQAGVTRNQLDETLEGSGFFFPIGPGVNATLGGMASTRASGTNAVRYGTMKDNVLSLKAVLPNGQLIKTASKARKSSSGYDLTRLLIGSEGTLGIITELTIKLHSYPEAIYAAVCSFPNVEAAVNTAIKTIQSGVAIAKIELLDALLMNAVNRFSGLNYPEKPTLFLEFHGSSAEIEGQISKVQAIARAFGGDDFCWETDETARLRLWRARTDAAPSAQAMVPGSKIMSTDVCVPISRLAKCIVDTQTDIAETGLFAPILGHVGDGNFHLTIPIDPADPSQLEKAKALNERLVQRALALEGTCSGEHGIGVGKLVYMNQEHGEAVEVMRAIKTAIDPGNLMNPGKLLPQVGYV</sequence>
<name>A0A3P1BIU0_9BACT</name>
<evidence type="ECO:0000256" key="7">
    <source>
        <dbReference type="ARBA" id="ARBA00038897"/>
    </source>
</evidence>
<accession>A0A3P1BIU0</accession>
<dbReference type="Gene3D" id="3.30.70.2740">
    <property type="match status" value="1"/>
</dbReference>
<dbReference type="FunFam" id="1.10.45.10:FF:000001">
    <property type="entry name" value="D-lactate dehydrogenase mitochondrial"/>
    <property type="match status" value="1"/>
</dbReference>
<keyword evidence="4" id="KW-0274">FAD</keyword>
<dbReference type="GO" id="GO:1903457">
    <property type="term" value="P:lactate catabolic process"/>
    <property type="evidence" value="ECO:0007669"/>
    <property type="project" value="TreeGrafter"/>
</dbReference>
<evidence type="ECO:0000256" key="1">
    <source>
        <dbReference type="ARBA" id="ARBA00001974"/>
    </source>
</evidence>
<dbReference type="FunFam" id="3.30.465.10:FF:000016">
    <property type="entry name" value="probable D-lactate dehydrogenase, mitochondrial"/>
    <property type="match status" value="1"/>
</dbReference>
<dbReference type="PROSITE" id="PS51387">
    <property type="entry name" value="FAD_PCMH"/>
    <property type="match status" value="1"/>
</dbReference>
<evidence type="ECO:0000313" key="9">
    <source>
        <dbReference type="EMBL" id="RRB01030.1"/>
    </source>
</evidence>
<evidence type="ECO:0000256" key="4">
    <source>
        <dbReference type="ARBA" id="ARBA00022827"/>
    </source>
</evidence>
<dbReference type="GO" id="GO:0008720">
    <property type="term" value="F:D-lactate dehydrogenase (NAD+) activity"/>
    <property type="evidence" value="ECO:0007669"/>
    <property type="project" value="TreeGrafter"/>
</dbReference>
<dbReference type="InterPro" id="IPR016171">
    <property type="entry name" value="Vanillyl_alc_oxidase_C-sub2"/>
</dbReference>
<evidence type="ECO:0000259" key="8">
    <source>
        <dbReference type="PROSITE" id="PS51387"/>
    </source>
</evidence>
<proteinExistence type="inferred from homology"/>
<dbReference type="InterPro" id="IPR016166">
    <property type="entry name" value="FAD-bd_PCMH"/>
</dbReference>
<protein>
    <recommendedName>
        <fullName evidence="7">D-lactate dehydrogenase (cytochrome)</fullName>
        <ecNumber evidence="7">1.1.2.4</ecNumber>
    </recommendedName>
</protein>
<dbReference type="GO" id="GO:0071949">
    <property type="term" value="F:FAD binding"/>
    <property type="evidence" value="ECO:0007669"/>
    <property type="project" value="InterPro"/>
</dbReference>
<dbReference type="PANTHER" id="PTHR11748:SF111">
    <property type="entry name" value="D-LACTATE DEHYDROGENASE, MITOCHONDRIAL-RELATED"/>
    <property type="match status" value="1"/>
</dbReference>
<dbReference type="Gene3D" id="1.10.45.10">
    <property type="entry name" value="Vanillyl-alcohol Oxidase, Chain A, domain 4"/>
    <property type="match status" value="1"/>
</dbReference>
<keyword evidence="6" id="KW-0560">Oxidoreductase</keyword>
<keyword evidence="3" id="KW-0285">Flavoprotein</keyword>
<dbReference type="Pfam" id="PF02913">
    <property type="entry name" value="FAD-oxidase_C"/>
    <property type="match status" value="1"/>
</dbReference>
<dbReference type="InterPro" id="IPR004113">
    <property type="entry name" value="FAD-bd_oxidored_4_C"/>
</dbReference>
<reference evidence="9 10" key="1">
    <citation type="submission" date="2018-11" db="EMBL/GenBank/DDBJ databases">
        <authorList>
            <person name="Zhou Z."/>
            <person name="Wang G."/>
        </authorList>
    </citation>
    <scope>NUCLEOTIDE SEQUENCE [LARGE SCALE GENOMIC DNA]</scope>
    <source>
        <strain evidence="9 10">KCTC52004</strain>
    </source>
</reference>
<dbReference type="InterPro" id="IPR006094">
    <property type="entry name" value="Oxid_FAD_bind_N"/>
</dbReference>
<dbReference type="Gene3D" id="3.30.465.10">
    <property type="match status" value="1"/>
</dbReference>
<comment type="similarity">
    <text evidence="2">Belongs to the FAD-binding oxidoreductase/transferase type 4 family.</text>
</comment>
<dbReference type="PANTHER" id="PTHR11748">
    <property type="entry name" value="D-LACTATE DEHYDROGENASE"/>
    <property type="match status" value="1"/>
</dbReference>
<dbReference type="GO" id="GO:0004458">
    <property type="term" value="F:D-lactate dehydrogenase (cytochrome) activity"/>
    <property type="evidence" value="ECO:0007669"/>
    <property type="project" value="UniProtKB-EC"/>
</dbReference>
<evidence type="ECO:0000256" key="2">
    <source>
        <dbReference type="ARBA" id="ARBA00008000"/>
    </source>
</evidence>
<dbReference type="EMBL" id="RQJO01000010">
    <property type="protein sequence ID" value="RRB01030.1"/>
    <property type="molecule type" value="Genomic_DNA"/>
</dbReference>
<dbReference type="Pfam" id="PF01565">
    <property type="entry name" value="FAD_binding_4"/>
    <property type="match status" value="1"/>
</dbReference>
<dbReference type="SUPFAM" id="SSF55103">
    <property type="entry name" value="FAD-linked oxidases, C-terminal domain"/>
    <property type="match status" value="1"/>
</dbReference>
<dbReference type="AlphaFoldDB" id="A0A3P1BIU0"/>
<dbReference type="FunFam" id="3.30.70.2740:FF:000001">
    <property type="entry name" value="D-lactate dehydrogenase mitochondrial"/>
    <property type="match status" value="1"/>
</dbReference>
<comment type="cofactor">
    <cofactor evidence="1">
        <name>FAD</name>
        <dbReference type="ChEBI" id="CHEBI:57692"/>
    </cofactor>
</comment>
<evidence type="ECO:0000256" key="6">
    <source>
        <dbReference type="ARBA" id="ARBA00023002"/>
    </source>
</evidence>
<organism evidence="9 10">
    <name type="scientific">Larkinella rosea</name>
    <dbReference type="NCBI Taxonomy" id="2025312"/>
    <lineage>
        <taxon>Bacteria</taxon>
        <taxon>Pseudomonadati</taxon>
        <taxon>Bacteroidota</taxon>
        <taxon>Cytophagia</taxon>
        <taxon>Cytophagales</taxon>
        <taxon>Spirosomataceae</taxon>
        <taxon>Larkinella</taxon>
    </lineage>
</organism>
<comment type="caution">
    <text evidence="9">The sequence shown here is derived from an EMBL/GenBank/DDBJ whole genome shotgun (WGS) entry which is preliminary data.</text>
</comment>
<dbReference type="InterPro" id="IPR016164">
    <property type="entry name" value="FAD-linked_Oxase-like_C"/>
</dbReference>
<keyword evidence="5" id="KW-0809">Transit peptide</keyword>
<feature type="domain" description="FAD-binding PCMH-type" evidence="8">
    <location>
        <begin position="38"/>
        <end position="216"/>
    </location>
</feature>
<gene>
    <name evidence="9" type="ORF">EHT25_22895</name>
</gene>
<dbReference type="OrthoDB" id="9767256at2"/>
<evidence type="ECO:0000256" key="3">
    <source>
        <dbReference type="ARBA" id="ARBA00022630"/>
    </source>
</evidence>
<dbReference type="SUPFAM" id="SSF56176">
    <property type="entry name" value="FAD-binding/transporter-associated domain-like"/>
    <property type="match status" value="1"/>
</dbReference>
<dbReference type="Proteomes" id="UP000271925">
    <property type="component" value="Unassembled WGS sequence"/>
</dbReference>
<dbReference type="InterPro" id="IPR036318">
    <property type="entry name" value="FAD-bd_PCMH-like_sf"/>
</dbReference>